<dbReference type="KEGG" id="many:MANY_10120"/>
<evidence type="ECO:0000256" key="3">
    <source>
        <dbReference type="ARBA" id="ARBA00022692"/>
    </source>
</evidence>
<evidence type="ECO:0000256" key="1">
    <source>
        <dbReference type="ARBA" id="ARBA00004141"/>
    </source>
</evidence>
<feature type="transmembrane region" description="Helical" evidence="6">
    <location>
        <begin position="110"/>
        <end position="129"/>
    </location>
</feature>
<comment type="subcellular location">
    <subcellularLocation>
        <location evidence="1">Membrane</location>
        <topology evidence="1">Multi-pass membrane protein</topology>
    </subcellularLocation>
</comment>
<dbReference type="Pfam" id="PF07947">
    <property type="entry name" value="YhhN"/>
    <property type="match status" value="1"/>
</dbReference>
<comment type="similarity">
    <text evidence="2">Belongs to the TMEM86 family.</text>
</comment>
<keyword evidence="3 6" id="KW-0812">Transmembrane</keyword>
<keyword evidence="5 6" id="KW-0472">Membrane</keyword>
<evidence type="ECO:0000256" key="6">
    <source>
        <dbReference type="SAM" id="Phobius"/>
    </source>
</evidence>
<evidence type="ECO:0000313" key="7">
    <source>
        <dbReference type="EMBL" id="BBZ75675.1"/>
    </source>
</evidence>
<dbReference type="GO" id="GO:0016787">
    <property type="term" value="F:hydrolase activity"/>
    <property type="evidence" value="ECO:0007669"/>
    <property type="project" value="TreeGrafter"/>
</dbReference>
<protein>
    <submittedName>
        <fullName evidence="7">Lysoplasmalogenase</fullName>
    </submittedName>
</protein>
<feature type="transmembrane region" description="Helical" evidence="6">
    <location>
        <begin position="220"/>
        <end position="239"/>
    </location>
</feature>
<dbReference type="InterPro" id="IPR012506">
    <property type="entry name" value="TMEM86B-like"/>
</dbReference>
<evidence type="ECO:0000256" key="5">
    <source>
        <dbReference type="ARBA" id="ARBA00023136"/>
    </source>
</evidence>
<feature type="transmembrane region" description="Helical" evidence="6">
    <location>
        <begin position="136"/>
        <end position="155"/>
    </location>
</feature>
<feature type="transmembrane region" description="Helical" evidence="6">
    <location>
        <begin position="84"/>
        <end position="104"/>
    </location>
</feature>
<accession>A0A6N4W4S5</accession>
<name>A0A6N4W4S5_9MYCO</name>
<dbReference type="EMBL" id="AP022620">
    <property type="protein sequence ID" value="BBZ75675.1"/>
    <property type="molecule type" value="Genomic_DNA"/>
</dbReference>
<evidence type="ECO:0000313" key="8">
    <source>
        <dbReference type="Proteomes" id="UP000467249"/>
    </source>
</evidence>
<evidence type="ECO:0000256" key="2">
    <source>
        <dbReference type="ARBA" id="ARBA00007375"/>
    </source>
</evidence>
<gene>
    <name evidence="7" type="ORF">MANY_10120</name>
</gene>
<dbReference type="PANTHER" id="PTHR31885:SF6">
    <property type="entry name" value="GH04784P"/>
    <property type="match status" value="1"/>
</dbReference>
<keyword evidence="8" id="KW-1185">Reference proteome</keyword>
<proteinExistence type="inferred from homology"/>
<dbReference type="GO" id="GO:0016020">
    <property type="term" value="C:membrane"/>
    <property type="evidence" value="ECO:0007669"/>
    <property type="project" value="UniProtKB-SubCell"/>
</dbReference>
<sequence length="246" mass="26017">MASTGGLSSEVMGPPYARTRTAWWAAAAAAAVGYGLFLVVTALQLPANAELTGRFPGQPAVKALMAVLLAVAARWHPVVRERRWLIAALLFSAGGDFFLAMPWWQPSFVLGLGSFLVAHLCYLGALLPLRGRGGARLVVAAVMVALCVALLVVFWPKLVIEGLTIPVTVYIGVLGAMVCAALLARLPTVWTALGAVCFAISDGMIGIGKFVLESNALEVPIWWVYATSQILITAGFFFGRTRASGS</sequence>
<keyword evidence="4 6" id="KW-1133">Transmembrane helix</keyword>
<organism evidence="7 8">
    <name type="scientific">Mycolicibacterium anyangense</name>
    <dbReference type="NCBI Taxonomy" id="1431246"/>
    <lineage>
        <taxon>Bacteria</taxon>
        <taxon>Bacillati</taxon>
        <taxon>Actinomycetota</taxon>
        <taxon>Actinomycetes</taxon>
        <taxon>Mycobacteriales</taxon>
        <taxon>Mycobacteriaceae</taxon>
        <taxon>Mycolicibacterium</taxon>
    </lineage>
</organism>
<reference evidence="7 8" key="1">
    <citation type="journal article" date="2019" name="Emerg. Microbes Infect.">
        <title>Comprehensive subspecies identification of 175 nontuberculous mycobacteria species based on 7547 genomic profiles.</title>
        <authorList>
            <person name="Matsumoto Y."/>
            <person name="Kinjo T."/>
            <person name="Motooka D."/>
            <person name="Nabeya D."/>
            <person name="Jung N."/>
            <person name="Uechi K."/>
            <person name="Horii T."/>
            <person name="Iida T."/>
            <person name="Fujita J."/>
            <person name="Nakamura S."/>
        </authorList>
    </citation>
    <scope>NUCLEOTIDE SEQUENCE [LARGE SCALE GENOMIC DNA]</scope>
    <source>
        <strain evidence="7 8">JCM 30275</strain>
    </source>
</reference>
<dbReference type="PANTHER" id="PTHR31885">
    <property type="entry name" value="GH04784P"/>
    <property type="match status" value="1"/>
</dbReference>
<feature type="transmembrane region" description="Helical" evidence="6">
    <location>
        <begin position="55"/>
        <end position="72"/>
    </location>
</feature>
<feature type="transmembrane region" description="Helical" evidence="6">
    <location>
        <begin position="21"/>
        <end position="43"/>
    </location>
</feature>
<dbReference type="Proteomes" id="UP000467249">
    <property type="component" value="Chromosome"/>
</dbReference>
<dbReference type="AlphaFoldDB" id="A0A6N4W4S5"/>
<feature type="transmembrane region" description="Helical" evidence="6">
    <location>
        <begin position="189"/>
        <end position="208"/>
    </location>
</feature>
<evidence type="ECO:0000256" key="4">
    <source>
        <dbReference type="ARBA" id="ARBA00022989"/>
    </source>
</evidence>
<feature type="transmembrane region" description="Helical" evidence="6">
    <location>
        <begin position="167"/>
        <end position="184"/>
    </location>
</feature>